<dbReference type="Proteomes" id="UP000027318">
    <property type="component" value="Unassembled WGS sequence"/>
</dbReference>
<dbReference type="InterPro" id="IPR038404">
    <property type="entry name" value="TRAP_DctP_sf"/>
</dbReference>
<dbReference type="EMBL" id="JMSZ01000016">
    <property type="protein sequence ID" value="KDE40276.1"/>
    <property type="molecule type" value="Genomic_DNA"/>
</dbReference>
<dbReference type="PANTHER" id="PTHR33376">
    <property type="match status" value="1"/>
</dbReference>
<dbReference type="PROSITE" id="PS51257">
    <property type="entry name" value="PROKAR_LIPOPROTEIN"/>
    <property type="match status" value="1"/>
</dbReference>
<evidence type="ECO:0000256" key="1">
    <source>
        <dbReference type="ARBA" id="ARBA00022729"/>
    </source>
</evidence>
<dbReference type="Pfam" id="PF03480">
    <property type="entry name" value="DctP"/>
    <property type="match status" value="1"/>
</dbReference>
<keyword evidence="1 2" id="KW-0732">Signal</keyword>
<dbReference type="PATRIC" id="fig|267850.7.peg.862"/>
<dbReference type="GO" id="GO:0055085">
    <property type="term" value="P:transmembrane transport"/>
    <property type="evidence" value="ECO:0007669"/>
    <property type="project" value="InterPro"/>
</dbReference>
<gene>
    <name evidence="3" type="ORF">ADINL_0868</name>
</gene>
<dbReference type="InterPro" id="IPR018389">
    <property type="entry name" value="DctP_fam"/>
</dbReference>
<feature type="chain" id="PRO_5001620176" evidence="2">
    <location>
        <begin position="27"/>
        <end position="329"/>
    </location>
</feature>
<feature type="signal peptide" evidence="2">
    <location>
        <begin position="1"/>
        <end position="26"/>
    </location>
</feature>
<name>A0A063Y686_9GAMM</name>
<dbReference type="RefSeq" id="WP_051632557.1">
    <property type="nucleotide sequence ID" value="NZ_JBKBNO010000001.1"/>
</dbReference>
<sequence length="329" mass="36588">MISLRNMLAAASVASCMTLLSLPVLAQDFRLGLITPPSHHWTQAAQSFAQTLNERSEGRHSVSVFPAAQLGNEAQMVQQLQTGALDMAFLTVAEVSNRVPEFGAWYAPYLVDDIDEAAALLRSDAAESMFELLPQQAGLVGIGYGMAGMRQMMSRTPVNSPADLQGKKLRITPFDPIRDFYAALNTAPTPLPLPAVYDALANRQIDAIDMDFDSILIFRFYERAEHLLISNHMMFPMVGVVSARVWRNLDAEDQALITELMKTELDQVIETFRLQERDQEAELRALNITITEADRESFADSVAAWEAIWSEKSQSLGVLRDAVEQIRNP</sequence>
<organism evidence="3 4">
    <name type="scientific">Nitrincola lacisaponensis</name>
    <dbReference type="NCBI Taxonomy" id="267850"/>
    <lineage>
        <taxon>Bacteria</taxon>
        <taxon>Pseudomonadati</taxon>
        <taxon>Pseudomonadota</taxon>
        <taxon>Gammaproteobacteria</taxon>
        <taxon>Oceanospirillales</taxon>
        <taxon>Oceanospirillaceae</taxon>
        <taxon>Nitrincola</taxon>
    </lineage>
</organism>
<evidence type="ECO:0000313" key="3">
    <source>
        <dbReference type="EMBL" id="KDE40276.1"/>
    </source>
</evidence>
<dbReference type="GO" id="GO:0030246">
    <property type="term" value="F:carbohydrate binding"/>
    <property type="evidence" value="ECO:0007669"/>
    <property type="project" value="TreeGrafter"/>
</dbReference>
<keyword evidence="4" id="KW-1185">Reference proteome</keyword>
<accession>A0A063Y686</accession>
<dbReference type="CDD" id="cd13603">
    <property type="entry name" value="PBP2_TRAP_Siap_TeaA_like"/>
    <property type="match status" value="1"/>
</dbReference>
<dbReference type="PANTHER" id="PTHR33376:SF2">
    <property type="entry name" value="DICARBOXYLATE-BINDING PERIPLASMIC PROTEIN"/>
    <property type="match status" value="1"/>
</dbReference>
<proteinExistence type="predicted"/>
<protein>
    <submittedName>
        <fullName evidence="3">TRAP-type C4-dicarboxylate transport system, periplasmic component</fullName>
    </submittedName>
</protein>
<comment type="caution">
    <text evidence="3">The sequence shown here is derived from an EMBL/GenBank/DDBJ whole genome shotgun (WGS) entry which is preliminary data.</text>
</comment>
<dbReference type="Gene3D" id="3.40.190.170">
    <property type="entry name" value="Bacterial extracellular solute-binding protein, family 7"/>
    <property type="match status" value="1"/>
</dbReference>
<dbReference type="AlphaFoldDB" id="A0A063Y686"/>
<dbReference type="STRING" id="267850.ADINL_0868"/>
<reference evidence="3 4" key="1">
    <citation type="journal article" date="2005" name="Int. J. Syst. Evol. Microbiol.">
        <title>Nitrincola lacisaponensis gen. nov., sp. nov., a novel alkaliphilic bacterium isolated from an alkaline, saline lake.</title>
        <authorList>
            <person name="Dimitriu P.A."/>
            <person name="Shukla S.K."/>
            <person name="Conradt J."/>
            <person name="Marquez M.C."/>
            <person name="Ventosa A."/>
            <person name="Maglia A."/>
            <person name="Peyton B.M."/>
            <person name="Pinkart H.C."/>
            <person name="Mormile M.R."/>
        </authorList>
    </citation>
    <scope>NUCLEOTIDE SEQUENCE [LARGE SCALE GENOMIC DNA]</scope>
    <source>
        <strain evidence="3 4">4CA</strain>
    </source>
</reference>
<evidence type="ECO:0000256" key="2">
    <source>
        <dbReference type="SAM" id="SignalP"/>
    </source>
</evidence>
<dbReference type="NCBIfam" id="NF037995">
    <property type="entry name" value="TRAP_S1"/>
    <property type="match status" value="1"/>
</dbReference>
<dbReference type="SUPFAM" id="SSF53850">
    <property type="entry name" value="Periplasmic binding protein-like II"/>
    <property type="match status" value="1"/>
</dbReference>
<evidence type="ECO:0000313" key="4">
    <source>
        <dbReference type="Proteomes" id="UP000027318"/>
    </source>
</evidence>
<dbReference type="OrthoDB" id="8690069at2"/>